<gene>
    <name evidence="3" type="ORF">POL58_42630</name>
</gene>
<evidence type="ECO:0000313" key="4">
    <source>
        <dbReference type="Proteomes" id="UP001217838"/>
    </source>
</evidence>
<dbReference type="PROSITE" id="PS51257">
    <property type="entry name" value="PROKAR_LIPOPROTEIN"/>
    <property type="match status" value="1"/>
</dbReference>
<feature type="signal peptide" evidence="2">
    <location>
        <begin position="1"/>
        <end position="19"/>
    </location>
</feature>
<dbReference type="EMBL" id="JAQNDN010000024">
    <property type="protein sequence ID" value="MDC0674520.1"/>
    <property type="molecule type" value="Genomic_DNA"/>
</dbReference>
<evidence type="ECO:0008006" key="5">
    <source>
        <dbReference type="Google" id="ProtNLM"/>
    </source>
</evidence>
<feature type="region of interest" description="Disordered" evidence="1">
    <location>
        <begin position="27"/>
        <end position="69"/>
    </location>
</feature>
<feature type="chain" id="PRO_5045800473" description="Myxococcus cysteine-rich repeat-containing protein" evidence="2">
    <location>
        <begin position="20"/>
        <end position="398"/>
    </location>
</feature>
<evidence type="ECO:0000256" key="2">
    <source>
        <dbReference type="SAM" id="SignalP"/>
    </source>
</evidence>
<keyword evidence="4" id="KW-1185">Reference proteome</keyword>
<reference evidence="3 4" key="1">
    <citation type="submission" date="2022-11" db="EMBL/GenBank/DDBJ databases">
        <title>Minimal conservation of predation-associated metabolite biosynthetic gene clusters underscores biosynthetic potential of Myxococcota including descriptions for ten novel species: Archangium lansinium sp. nov., Myxococcus landrumus sp. nov., Nannocystis bai.</title>
        <authorList>
            <person name="Ahearne A."/>
            <person name="Stevens C."/>
            <person name="Dowd S."/>
        </authorList>
    </citation>
    <scope>NUCLEOTIDE SEQUENCE [LARGE SCALE GENOMIC DNA]</scope>
    <source>
        <strain evidence="3 4">NCELM</strain>
    </source>
</reference>
<accession>A0ABT5BK39</accession>
<dbReference type="SUPFAM" id="SSF56496">
    <property type="entry name" value="Fibrinogen C-terminal domain-like"/>
    <property type="match status" value="1"/>
</dbReference>
<dbReference type="RefSeq" id="WP_272008838.1">
    <property type="nucleotide sequence ID" value="NZ_JAQNDN010000024.1"/>
</dbReference>
<protein>
    <recommendedName>
        <fullName evidence="5">Myxococcus cysteine-rich repeat-containing protein</fullName>
    </recommendedName>
</protein>
<name>A0ABT5BK39_9BACT</name>
<evidence type="ECO:0000256" key="1">
    <source>
        <dbReference type="SAM" id="MobiDB-lite"/>
    </source>
</evidence>
<organism evidence="3 4">
    <name type="scientific">Nannocystis radixulma</name>
    <dbReference type="NCBI Taxonomy" id="2995305"/>
    <lineage>
        <taxon>Bacteria</taxon>
        <taxon>Pseudomonadati</taxon>
        <taxon>Myxococcota</taxon>
        <taxon>Polyangia</taxon>
        <taxon>Nannocystales</taxon>
        <taxon>Nannocystaceae</taxon>
        <taxon>Nannocystis</taxon>
    </lineage>
</organism>
<proteinExistence type="predicted"/>
<keyword evidence="2" id="KW-0732">Signal</keyword>
<comment type="caution">
    <text evidence="3">The sequence shown here is derived from an EMBL/GenBank/DDBJ whole genome shotgun (WGS) entry which is preliminary data.</text>
</comment>
<dbReference type="InterPro" id="IPR036056">
    <property type="entry name" value="Fibrinogen-like_C"/>
</dbReference>
<sequence>MHIASRLSLSLSAALALQACIDPNANTESASTTTGPGTPGTDTTTGVPSDSTTDDPTGGPPVTTGAEAMCGDGLVDADEECDLGPANADDGDCTTACRNAVCGDGLVNPAAEQCDEGSDNADDGACTTACLPGVCGDGLVKSDEACDDGVNDGSYGGCAEDCSALAPACGDGQLDAEFEDCDDGPDCLPTCKFARSCLDWQTADPAAVSGVFTIRREGIMDPLDVWCALEAEVDGGGYTFLKVDVSGMNPNAPSASSAETTCADFGMRLFVPRSPAHTVAAHQFAVADNLPPVGGGMTGSGADYLQILGIYPATPGESCVDQPLNAEACPEWQAGDEQTWWVSDAAVGSGEPDIIGACSGCSMLYQWNQDGSVKSYKALPQPGGYSFRFLCDVGDKLP</sequence>
<evidence type="ECO:0000313" key="3">
    <source>
        <dbReference type="EMBL" id="MDC0674520.1"/>
    </source>
</evidence>
<dbReference type="Proteomes" id="UP001217838">
    <property type="component" value="Unassembled WGS sequence"/>
</dbReference>
<feature type="compositionally biased region" description="Low complexity" evidence="1">
    <location>
        <begin position="32"/>
        <end position="65"/>
    </location>
</feature>